<accession>A0A3P9CDH7</accession>
<keyword evidence="4" id="KW-0175">Coiled coil</keyword>
<evidence type="ECO:0000259" key="9">
    <source>
        <dbReference type="Pfam" id="PF08701"/>
    </source>
</evidence>
<keyword evidence="6" id="KW-0539">Nucleus</keyword>
<feature type="domain" description="G" evidence="8">
    <location>
        <begin position="252"/>
        <end position="326"/>
    </location>
</feature>
<dbReference type="InterPro" id="IPR006073">
    <property type="entry name" value="GTP-bd"/>
</dbReference>
<dbReference type="Gene3D" id="1.10.1580.10">
    <property type="match status" value="1"/>
</dbReference>
<evidence type="ECO:0000256" key="5">
    <source>
        <dbReference type="ARBA" id="ARBA00023134"/>
    </source>
</evidence>
<evidence type="ECO:0000313" key="11">
    <source>
        <dbReference type="Proteomes" id="UP000265160"/>
    </source>
</evidence>
<protein>
    <recommendedName>
        <fullName evidence="2">Guanine nucleotide-binding protein-like 3</fullName>
    </recommendedName>
</protein>
<evidence type="ECO:0000256" key="1">
    <source>
        <dbReference type="ARBA" id="ARBA00004604"/>
    </source>
</evidence>
<feature type="region of interest" description="Disordered" evidence="7">
    <location>
        <begin position="1"/>
        <end position="112"/>
    </location>
</feature>
<dbReference type="Pfam" id="PF08701">
    <property type="entry name" value="GN3L_Grn1"/>
    <property type="match status" value="1"/>
</dbReference>
<keyword evidence="11" id="KW-1185">Reference proteome</keyword>
<sequence>MSSSELKKASKRLSCAKRYKIQKKVREHNRKLRKEAKKKGVSKRVKKDIGVPNSAPFKEEILREAEQRRLQRRQAKKEQRAEKRKKEKEAASKAAEPTAKKARKKKPAPDRSSKHFLCAELNKVIDASDVVIEVLDARDPLGCRCPQLEEAVLQRGGTKKLLLVLNKIDLVPKETVERWIQCLQQEFPAVAFKASTQLRDGVVVGGKAKKRRIVASNEVLDRSRGAACFGNCCLAELLISYADKTQSEGSLRVGVVGFPNVGKSSIINSIKGSLACNVASREAPPSKMMQEVHIAKNVKLIDSPGVVASPSNPPASMALRSLQVEEGGESVLEAVRNLLKQCDKTQIMLQYNIPDFRNSLEFLTLFAKKRGYLQKGGVPNTEQAATTFLADWTGIAVWPFEASSGLFRSALVNVLQCFHFLILLKTFPFAAVRFPNQASSIGFTSKGPTSGLLSVADIPEGKPGAAATEEEAEQNEESSEVITDGKPVKQ</sequence>
<dbReference type="InterPro" id="IPR023179">
    <property type="entry name" value="GTP-bd_ortho_bundle_sf"/>
</dbReference>
<feature type="compositionally biased region" description="Basic residues" evidence="7">
    <location>
        <begin position="9"/>
        <end position="46"/>
    </location>
</feature>
<evidence type="ECO:0000256" key="6">
    <source>
        <dbReference type="ARBA" id="ARBA00023242"/>
    </source>
</evidence>
<keyword evidence="3" id="KW-0547">Nucleotide-binding</keyword>
<evidence type="ECO:0000256" key="3">
    <source>
        <dbReference type="ARBA" id="ARBA00022741"/>
    </source>
</evidence>
<keyword evidence="5" id="KW-0342">GTP-binding</keyword>
<dbReference type="Ensembl" id="ENSMZET00005020576.1">
    <property type="protein sequence ID" value="ENSMZEP00005019931.1"/>
    <property type="gene ID" value="ENSMZEG00005014957.1"/>
</dbReference>
<dbReference type="Proteomes" id="UP000265160">
    <property type="component" value="Unplaced"/>
</dbReference>
<dbReference type="SUPFAM" id="SSF52540">
    <property type="entry name" value="P-loop containing nucleoside triphosphate hydrolases"/>
    <property type="match status" value="1"/>
</dbReference>
<evidence type="ECO:0000256" key="4">
    <source>
        <dbReference type="ARBA" id="ARBA00023054"/>
    </source>
</evidence>
<dbReference type="CDD" id="cd04178">
    <property type="entry name" value="Nucleostemin_like"/>
    <property type="match status" value="1"/>
</dbReference>
<dbReference type="AlphaFoldDB" id="A0A3P9CDH7"/>
<dbReference type="Gene3D" id="3.40.50.300">
    <property type="entry name" value="P-loop containing nucleotide triphosphate hydrolases"/>
    <property type="match status" value="1"/>
</dbReference>
<dbReference type="InterPro" id="IPR027417">
    <property type="entry name" value="P-loop_NTPase"/>
</dbReference>
<evidence type="ECO:0000256" key="7">
    <source>
        <dbReference type="SAM" id="MobiDB-lite"/>
    </source>
</evidence>
<dbReference type="GO" id="GO:0005730">
    <property type="term" value="C:nucleolus"/>
    <property type="evidence" value="ECO:0007669"/>
    <property type="project" value="UniProtKB-SubCell"/>
</dbReference>
<dbReference type="InterPro" id="IPR014813">
    <property type="entry name" value="Gnl3_N_dom"/>
</dbReference>
<reference evidence="10" key="1">
    <citation type="submission" date="2025-08" db="UniProtKB">
        <authorList>
            <consortium name="Ensembl"/>
        </authorList>
    </citation>
    <scope>IDENTIFICATION</scope>
</reference>
<evidence type="ECO:0000313" key="10">
    <source>
        <dbReference type="Ensembl" id="ENSMZEP00005019931.1"/>
    </source>
</evidence>
<dbReference type="GeneTree" id="ENSGT00940000158320"/>
<feature type="region of interest" description="Disordered" evidence="7">
    <location>
        <begin position="452"/>
        <end position="490"/>
    </location>
</feature>
<feature type="domain" description="Guanine nucleotide-binding protein-like 3 N-terminal" evidence="9">
    <location>
        <begin position="15"/>
        <end position="89"/>
    </location>
</feature>
<evidence type="ECO:0000259" key="8">
    <source>
        <dbReference type="Pfam" id="PF01926"/>
    </source>
</evidence>
<dbReference type="GO" id="GO:0005525">
    <property type="term" value="F:GTP binding"/>
    <property type="evidence" value="ECO:0007669"/>
    <property type="project" value="UniProtKB-KW"/>
</dbReference>
<dbReference type="PANTHER" id="PTHR11089:SF11">
    <property type="entry name" value="GUANINE NUCLEOTIDE-BINDING PROTEIN-LIKE 3"/>
    <property type="match status" value="1"/>
</dbReference>
<proteinExistence type="predicted"/>
<name>A0A3P9CDH7_9CICH</name>
<reference evidence="10" key="2">
    <citation type="submission" date="2025-09" db="UniProtKB">
        <authorList>
            <consortium name="Ensembl"/>
        </authorList>
    </citation>
    <scope>IDENTIFICATION</scope>
</reference>
<dbReference type="InterPro" id="IPR050755">
    <property type="entry name" value="TRAFAC_YlqF/YawG_RiboMat"/>
</dbReference>
<evidence type="ECO:0000256" key="2">
    <source>
        <dbReference type="ARBA" id="ARBA00016532"/>
    </source>
</evidence>
<comment type="subcellular location">
    <subcellularLocation>
        <location evidence="1">Nucleus</location>
        <location evidence="1">Nucleolus</location>
    </subcellularLocation>
</comment>
<dbReference type="STRING" id="106582.ENSMZEP00005019931"/>
<organism evidence="10 11">
    <name type="scientific">Maylandia zebra</name>
    <name type="common">zebra mbuna</name>
    <dbReference type="NCBI Taxonomy" id="106582"/>
    <lineage>
        <taxon>Eukaryota</taxon>
        <taxon>Metazoa</taxon>
        <taxon>Chordata</taxon>
        <taxon>Craniata</taxon>
        <taxon>Vertebrata</taxon>
        <taxon>Euteleostomi</taxon>
        <taxon>Actinopterygii</taxon>
        <taxon>Neopterygii</taxon>
        <taxon>Teleostei</taxon>
        <taxon>Neoteleostei</taxon>
        <taxon>Acanthomorphata</taxon>
        <taxon>Ovalentaria</taxon>
        <taxon>Cichlomorphae</taxon>
        <taxon>Cichliformes</taxon>
        <taxon>Cichlidae</taxon>
        <taxon>African cichlids</taxon>
        <taxon>Pseudocrenilabrinae</taxon>
        <taxon>Haplochromini</taxon>
        <taxon>Maylandia</taxon>
        <taxon>Maylandia zebra complex</taxon>
    </lineage>
</organism>
<dbReference type="PANTHER" id="PTHR11089">
    <property type="entry name" value="GTP-BINDING PROTEIN-RELATED"/>
    <property type="match status" value="1"/>
</dbReference>
<dbReference type="PRINTS" id="PR00326">
    <property type="entry name" value="GTP1OBG"/>
</dbReference>
<dbReference type="Pfam" id="PF01926">
    <property type="entry name" value="MMR_HSR1"/>
    <property type="match status" value="1"/>
</dbReference>
<feature type="compositionally biased region" description="Basic and acidic residues" evidence="7">
    <location>
        <begin position="57"/>
        <end position="69"/>
    </location>
</feature>
<feature type="compositionally biased region" description="Acidic residues" evidence="7">
    <location>
        <begin position="468"/>
        <end position="479"/>
    </location>
</feature>